<name>A0AAW0B9S0_9AGAR</name>
<organism evidence="1 2">
    <name type="scientific">Favolaschia claudopus</name>
    <dbReference type="NCBI Taxonomy" id="2862362"/>
    <lineage>
        <taxon>Eukaryota</taxon>
        <taxon>Fungi</taxon>
        <taxon>Dikarya</taxon>
        <taxon>Basidiomycota</taxon>
        <taxon>Agaricomycotina</taxon>
        <taxon>Agaricomycetes</taxon>
        <taxon>Agaricomycetidae</taxon>
        <taxon>Agaricales</taxon>
        <taxon>Marasmiineae</taxon>
        <taxon>Mycenaceae</taxon>
        <taxon>Favolaschia</taxon>
    </lineage>
</organism>
<keyword evidence="2" id="KW-1185">Reference proteome</keyword>
<accession>A0AAW0B9S0</accession>
<dbReference type="AlphaFoldDB" id="A0AAW0B9S0"/>
<evidence type="ECO:0000313" key="1">
    <source>
        <dbReference type="EMBL" id="KAK7022449.1"/>
    </source>
</evidence>
<reference evidence="1 2" key="1">
    <citation type="journal article" date="2024" name="J Genomics">
        <title>Draft genome sequencing and assembly of Favolaschia claudopus CIRM-BRFM 2984 isolated from oak limbs.</title>
        <authorList>
            <person name="Navarro D."/>
            <person name="Drula E."/>
            <person name="Chaduli D."/>
            <person name="Cazenave R."/>
            <person name="Ahrendt S."/>
            <person name="Wang J."/>
            <person name="Lipzen A."/>
            <person name="Daum C."/>
            <person name="Barry K."/>
            <person name="Grigoriev I.V."/>
            <person name="Favel A."/>
            <person name="Rosso M.N."/>
            <person name="Martin F."/>
        </authorList>
    </citation>
    <scope>NUCLEOTIDE SEQUENCE [LARGE SCALE GENOMIC DNA]</scope>
    <source>
        <strain evidence="1 2">CIRM-BRFM 2984</strain>
    </source>
</reference>
<comment type="caution">
    <text evidence="1">The sequence shown here is derived from an EMBL/GenBank/DDBJ whole genome shotgun (WGS) entry which is preliminary data.</text>
</comment>
<proteinExistence type="predicted"/>
<dbReference type="Proteomes" id="UP001362999">
    <property type="component" value="Unassembled WGS sequence"/>
</dbReference>
<gene>
    <name evidence="1" type="ORF">R3P38DRAFT_3195841</name>
</gene>
<protein>
    <submittedName>
        <fullName evidence="1">Uncharacterized protein</fullName>
    </submittedName>
</protein>
<evidence type="ECO:0000313" key="2">
    <source>
        <dbReference type="Proteomes" id="UP001362999"/>
    </source>
</evidence>
<dbReference type="EMBL" id="JAWWNJ010000037">
    <property type="protein sequence ID" value="KAK7022449.1"/>
    <property type="molecule type" value="Genomic_DNA"/>
</dbReference>
<sequence>MLLSSSVCTHPPGKNYYIWQLSAPSHCHHVDLKDIDSRSSAVDAHQLLLEKLVPIVPSLICESISIQEFIIIEALGLNISSQRPEHTSRKHSVSRVDHKQHGWRGNVRTKVFAVKLRKSLIVAMLADILVL</sequence>